<dbReference type="EMBL" id="QFWQ01000011">
    <property type="protein sequence ID" value="RCS28609.1"/>
    <property type="molecule type" value="Genomic_DNA"/>
</dbReference>
<comment type="caution">
    <text evidence="9">The sequence shown here is derived from an EMBL/GenBank/DDBJ whole genome shotgun (WGS) entry which is preliminary data.</text>
</comment>
<feature type="domain" description="YetF C-terminal" evidence="8">
    <location>
        <begin position="89"/>
        <end position="158"/>
    </location>
</feature>
<keyword evidence="6 7" id="KW-0472">Membrane</keyword>
<keyword evidence="10" id="KW-1185">Reference proteome</keyword>
<evidence type="ECO:0000256" key="6">
    <source>
        <dbReference type="ARBA" id="ARBA00023136"/>
    </source>
</evidence>
<evidence type="ECO:0000313" key="10">
    <source>
        <dbReference type="Proteomes" id="UP000252387"/>
    </source>
</evidence>
<dbReference type="Gene3D" id="3.30.240.20">
    <property type="entry name" value="bsu07140 like domains"/>
    <property type="match status" value="1"/>
</dbReference>
<proteinExistence type="inferred from homology"/>
<evidence type="ECO:0000256" key="5">
    <source>
        <dbReference type="ARBA" id="ARBA00022989"/>
    </source>
</evidence>
<sequence length="170" mass="18808">MTEFFRISMPWWHFALRGLAVYAALLLMMRLAGKRTFGEMSAFDVIVLVLVGGTLRTSIIGADTSFLGALIAVASILLAEHLLAWICTRSSLINRLIEGYPTFIVREGKRVPRALSRCNVPEAAFERALHAHGREDLHDVMNVRLEPNGKITITLKAAPGTIPGVQAERR</sequence>
<comment type="subcellular location">
    <subcellularLocation>
        <location evidence="1">Cell membrane</location>
        <topology evidence="1">Multi-pass membrane protein</topology>
    </subcellularLocation>
</comment>
<dbReference type="OrthoDB" id="9793799at2"/>
<name>A0A368K9I7_9GAMM</name>
<dbReference type="GO" id="GO:0005886">
    <property type="term" value="C:plasma membrane"/>
    <property type="evidence" value="ECO:0007669"/>
    <property type="project" value="UniProtKB-SubCell"/>
</dbReference>
<gene>
    <name evidence="9" type="ORF">DEO45_15490</name>
</gene>
<evidence type="ECO:0000256" key="4">
    <source>
        <dbReference type="ARBA" id="ARBA00022692"/>
    </source>
</evidence>
<evidence type="ECO:0000259" key="8">
    <source>
        <dbReference type="Pfam" id="PF04239"/>
    </source>
</evidence>
<keyword evidence="4 7" id="KW-0812">Transmembrane</keyword>
<dbReference type="Proteomes" id="UP000252387">
    <property type="component" value="Unassembled WGS sequence"/>
</dbReference>
<evidence type="ECO:0000313" key="9">
    <source>
        <dbReference type="EMBL" id="RCS28609.1"/>
    </source>
</evidence>
<evidence type="ECO:0000256" key="1">
    <source>
        <dbReference type="ARBA" id="ARBA00004651"/>
    </source>
</evidence>
<feature type="transmembrane region" description="Helical" evidence="7">
    <location>
        <begin position="41"/>
        <end position="60"/>
    </location>
</feature>
<accession>A0A368K9I7</accession>
<organism evidence="9 10">
    <name type="scientific">Rhodanobacter denitrificans</name>
    <dbReference type="NCBI Taxonomy" id="666685"/>
    <lineage>
        <taxon>Bacteria</taxon>
        <taxon>Pseudomonadati</taxon>
        <taxon>Pseudomonadota</taxon>
        <taxon>Gammaproteobacteria</taxon>
        <taxon>Lysobacterales</taxon>
        <taxon>Rhodanobacteraceae</taxon>
        <taxon>Rhodanobacter</taxon>
    </lineage>
</organism>
<keyword evidence="3" id="KW-1003">Cell membrane</keyword>
<comment type="similarity">
    <text evidence="2">Belongs to the UPF0702 family.</text>
</comment>
<dbReference type="RefSeq" id="WP_114345515.1">
    <property type="nucleotide sequence ID" value="NZ_QFWQ01000011.1"/>
</dbReference>
<dbReference type="PANTHER" id="PTHR34582:SF2">
    <property type="entry name" value="UPF0702 TRANSMEMBRANE PROTEIN YDFR"/>
    <property type="match status" value="1"/>
</dbReference>
<dbReference type="PANTHER" id="PTHR34582">
    <property type="entry name" value="UPF0702 TRANSMEMBRANE PROTEIN YCAP"/>
    <property type="match status" value="1"/>
</dbReference>
<feature type="transmembrane region" description="Helical" evidence="7">
    <location>
        <begin position="12"/>
        <end position="29"/>
    </location>
</feature>
<protein>
    <submittedName>
        <fullName evidence="9">DUF421 domain-containing protein</fullName>
    </submittedName>
</protein>
<dbReference type="InterPro" id="IPR023090">
    <property type="entry name" value="UPF0702_alpha/beta_dom_sf"/>
</dbReference>
<dbReference type="Pfam" id="PF04239">
    <property type="entry name" value="DUF421"/>
    <property type="match status" value="1"/>
</dbReference>
<keyword evidence="5 7" id="KW-1133">Transmembrane helix</keyword>
<reference evidence="9 10" key="1">
    <citation type="submission" date="2018-05" db="EMBL/GenBank/DDBJ databases">
        <title>Draft genome sequence of Rhodanobacter denitrificans Yn1 isolated from gold copper mine.</title>
        <authorList>
            <person name="Yang N."/>
            <person name="Mazhar H.S."/>
            <person name="Rensing C."/>
        </authorList>
    </citation>
    <scope>NUCLEOTIDE SEQUENCE [LARGE SCALE GENOMIC DNA]</scope>
    <source>
        <strain evidence="9 10">Yn1</strain>
    </source>
</reference>
<evidence type="ECO:0000256" key="3">
    <source>
        <dbReference type="ARBA" id="ARBA00022475"/>
    </source>
</evidence>
<dbReference type="AlphaFoldDB" id="A0A368K9I7"/>
<feature type="transmembrane region" description="Helical" evidence="7">
    <location>
        <begin position="66"/>
        <end position="87"/>
    </location>
</feature>
<dbReference type="InterPro" id="IPR007353">
    <property type="entry name" value="DUF421"/>
</dbReference>
<evidence type="ECO:0000256" key="7">
    <source>
        <dbReference type="SAM" id="Phobius"/>
    </source>
</evidence>
<evidence type="ECO:0000256" key="2">
    <source>
        <dbReference type="ARBA" id="ARBA00006448"/>
    </source>
</evidence>